<dbReference type="Gene3D" id="2.40.50.140">
    <property type="entry name" value="Nucleic acid-binding proteins"/>
    <property type="match status" value="1"/>
</dbReference>
<dbReference type="PANTHER" id="PTHR10744:SF1">
    <property type="entry name" value="SMALL RIBOSOMAL SUBUNIT PROTEIN US17M"/>
    <property type="match status" value="1"/>
</dbReference>
<evidence type="ECO:0000256" key="4">
    <source>
        <dbReference type="ARBA" id="ARBA00022980"/>
    </source>
</evidence>
<name>A0A370GTF2_9COXI</name>
<dbReference type="GO" id="GO:0003735">
    <property type="term" value="F:structural constituent of ribosome"/>
    <property type="evidence" value="ECO:0007669"/>
    <property type="project" value="UniProtKB-UniRule"/>
</dbReference>
<dbReference type="SUPFAM" id="SSF50249">
    <property type="entry name" value="Nucleic acid-binding proteins"/>
    <property type="match status" value="1"/>
</dbReference>
<comment type="caution">
    <text evidence="8">The sequence shown here is derived from an EMBL/GenBank/DDBJ whole genome shotgun (WGS) entry which is preliminary data.</text>
</comment>
<proteinExistence type="inferred from homology"/>
<keyword evidence="2 6" id="KW-0699">rRNA-binding</keyword>
<keyword evidence="9" id="KW-1185">Reference proteome</keyword>
<dbReference type="InterPro" id="IPR000266">
    <property type="entry name" value="Ribosomal_uS17"/>
</dbReference>
<keyword evidence="5 6" id="KW-0687">Ribonucleoprotein</keyword>
<dbReference type="Proteomes" id="UP000254720">
    <property type="component" value="Unassembled WGS sequence"/>
</dbReference>
<dbReference type="HAMAP" id="MF_01345_B">
    <property type="entry name" value="Ribosomal_uS17_B"/>
    <property type="match status" value="1"/>
</dbReference>
<organism evidence="8 9">
    <name type="scientific">Aquicella lusitana</name>
    <dbReference type="NCBI Taxonomy" id="254246"/>
    <lineage>
        <taxon>Bacteria</taxon>
        <taxon>Pseudomonadati</taxon>
        <taxon>Pseudomonadota</taxon>
        <taxon>Gammaproteobacteria</taxon>
        <taxon>Legionellales</taxon>
        <taxon>Coxiellaceae</taxon>
        <taxon>Aquicella</taxon>
    </lineage>
</organism>
<keyword evidence="3 6" id="KW-0694">RNA-binding</keyword>
<dbReference type="AlphaFoldDB" id="A0A370GTF2"/>
<comment type="similarity">
    <text evidence="1 6 7">Belongs to the universal ribosomal protein uS17 family.</text>
</comment>
<dbReference type="GO" id="GO:0006412">
    <property type="term" value="P:translation"/>
    <property type="evidence" value="ECO:0007669"/>
    <property type="project" value="UniProtKB-UniRule"/>
</dbReference>
<dbReference type="InterPro" id="IPR019984">
    <property type="entry name" value="Ribosomal_uS17_bact/chlr"/>
</dbReference>
<accession>A0A370GTF2</accession>
<evidence type="ECO:0000256" key="6">
    <source>
        <dbReference type="HAMAP-Rule" id="MF_01345"/>
    </source>
</evidence>
<dbReference type="InterPro" id="IPR019979">
    <property type="entry name" value="Ribosomal_uS17_CS"/>
</dbReference>
<dbReference type="RefSeq" id="WP_114833735.1">
    <property type="nucleotide sequence ID" value="NZ_LR699114.1"/>
</dbReference>
<dbReference type="InterPro" id="IPR012340">
    <property type="entry name" value="NA-bd_OB-fold"/>
</dbReference>
<keyword evidence="4 6" id="KW-0689">Ribosomal protein</keyword>
<dbReference type="OrthoDB" id="9811714at2"/>
<dbReference type="NCBIfam" id="NF004123">
    <property type="entry name" value="PRK05610.1"/>
    <property type="match status" value="1"/>
</dbReference>
<dbReference type="EMBL" id="QQAX01000004">
    <property type="protein sequence ID" value="RDI46968.1"/>
    <property type="molecule type" value="Genomic_DNA"/>
</dbReference>
<evidence type="ECO:0000256" key="1">
    <source>
        <dbReference type="ARBA" id="ARBA00010254"/>
    </source>
</evidence>
<evidence type="ECO:0000313" key="8">
    <source>
        <dbReference type="EMBL" id="RDI46968.1"/>
    </source>
</evidence>
<dbReference type="GO" id="GO:0022627">
    <property type="term" value="C:cytosolic small ribosomal subunit"/>
    <property type="evidence" value="ECO:0007669"/>
    <property type="project" value="UniProtKB-UniRule"/>
</dbReference>
<dbReference type="NCBIfam" id="TIGR03635">
    <property type="entry name" value="uS17_bact"/>
    <property type="match status" value="1"/>
</dbReference>
<comment type="subunit">
    <text evidence="6">Part of the 30S ribosomal subunit.</text>
</comment>
<dbReference type="PRINTS" id="PR00973">
    <property type="entry name" value="RIBOSOMALS17"/>
</dbReference>
<sequence length="92" mass="10924">MTEQKDTEQGKSQRTIIGKVISDKMSKTIVVQIERKVKHPLYGKFVRRFSKMYAHDEDNTCRIGDLVMIKQSRPLSKTKRWMLVEILKREEQ</sequence>
<dbReference type="CDD" id="cd00364">
    <property type="entry name" value="Ribosomal_uS17"/>
    <property type="match status" value="1"/>
</dbReference>
<dbReference type="PROSITE" id="PS00056">
    <property type="entry name" value="RIBOSOMAL_S17"/>
    <property type="match status" value="1"/>
</dbReference>
<evidence type="ECO:0000256" key="5">
    <source>
        <dbReference type="ARBA" id="ARBA00023274"/>
    </source>
</evidence>
<comment type="function">
    <text evidence="6">One of the primary rRNA binding proteins, it binds specifically to the 5'-end of 16S ribosomal RNA.</text>
</comment>
<gene>
    <name evidence="6" type="primary">rpsQ</name>
    <name evidence="8" type="ORF">C8D86_10491</name>
</gene>
<evidence type="ECO:0000256" key="3">
    <source>
        <dbReference type="ARBA" id="ARBA00022884"/>
    </source>
</evidence>
<reference evidence="8 9" key="1">
    <citation type="submission" date="2018-07" db="EMBL/GenBank/DDBJ databases">
        <title>Genomic Encyclopedia of Type Strains, Phase IV (KMG-IV): sequencing the most valuable type-strain genomes for metagenomic binning, comparative biology and taxonomic classification.</title>
        <authorList>
            <person name="Goeker M."/>
        </authorList>
    </citation>
    <scope>NUCLEOTIDE SEQUENCE [LARGE SCALE GENOMIC DNA]</scope>
    <source>
        <strain evidence="8 9">DSM 16500</strain>
    </source>
</reference>
<evidence type="ECO:0000256" key="2">
    <source>
        <dbReference type="ARBA" id="ARBA00022730"/>
    </source>
</evidence>
<dbReference type="GO" id="GO:0019843">
    <property type="term" value="F:rRNA binding"/>
    <property type="evidence" value="ECO:0007669"/>
    <property type="project" value="UniProtKB-UniRule"/>
</dbReference>
<dbReference type="PANTHER" id="PTHR10744">
    <property type="entry name" value="40S RIBOSOMAL PROTEIN S11 FAMILY MEMBER"/>
    <property type="match status" value="1"/>
</dbReference>
<dbReference type="Pfam" id="PF00366">
    <property type="entry name" value="Ribosomal_S17"/>
    <property type="match status" value="1"/>
</dbReference>
<protein>
    <recommendedName>
        <fullName evidence="6">Small ribosomal subunit protein uS17</fullName>
    </recommendedName>
</protein>
<evidence type="ECO:0000313" key="9">
    <source>
        <dbReference type="Proteomes" id="UP000254720"/>
    </source>
</evidence>
<evidence type="ECO:0000256" key="7">
    <source>
        <dbReference type="RuleBase" id="RU003872"/>
    </source>
</evidence>